<dbReference type="AlphaFoldDB" id="A0AA49JGQ1"/>
<accession>A0AA49JGQ1</accession>
<name>A0AA49JGQ1_9BACT</name>
<protein>
    <submittedName>
        <fullName evidence="1">Gliding motility lipoprotein GldH</fullName>
    </submittedName>
</protein>
<dbReference type="Pfam" id="PF14109">
    <property type="entry name" value="GldH_lipo"/>
    <property type="match status" value="1"/>
</dbReference>
<dbReference type="NCBIfam" id="TIGR03511">
    <property type="entry name" value="GldH_lipo"/>
    <property type="match status" value="1"/>
</dbReference>
<keyword evidence="1" id="KW-0449">Lipoprotein</keyword>
<reference evidence="1" key="1">
    <citation type="journal article" date="2023" name="Comput. Struct. Biotechnol. J.">
        <title>Discovery of a novel marine Bacteroidetes with a rich repertoire of carbohydrate-active enzymes.</title>
        <authorList>
            <person name="Chen B."/>
            <person name="Liu G."/>
            <person name="Chen Q."/>
            <person name="Wang H."/>
            <person name="Liu L."/>
            <person name="Tang K."/>
        </authorList>
    </citation>
    <scope>NUCLEOTIDE SEQUENCE</scope>
    <source>
        <strain evidence="1">TK19036</strain>
    </source>
</reference>
<evidence type="ECO:0000313" key="1">
    <source>
        <dbReference type="EMBL" id="WKN36910.1"/>
    </source>
</evidence>
<sequence length="174" mass="20511">MRFLWTPNALYRMVRPAHFLTIAILFVIMSLIGCDGNRLYEQNVNFEKKAWAVDSLPVFRFQIENPEQPYNIYWNVRNTVAYPYRNLYLTYYLEDTLGNTIVKDLQNMELFESRTGKPYGSGLGDIFTHQILAIPNYQFDTAGMYQIRLQQYMRRDTLPEILSIGVRIEEAESN</sequence>
<organism evidence="1">
    <name type="scientific">Roseihalotalea indica</name>
    <dbReference type="NCBI Taxonomy" id="2867963"/>
    <lineage>
        <taxon>Bacteria</taxon>
        <taxon>Pseudomonadati</taxon>
        <taxon>Bacteroidota</taxon>
        <taxon>Cytophagia</taxon>
        <taxon>Cytophagales</taxon>
        <taxon>Catalimonadaceae</taxon>
        <taxon>Roseihalotalea</taxon>
    </lineage>
</organism>
<reference evidence="1" key="2">
    <citation type="journal article" date="2024" name="Antonie Van Leeuwenhoek">
        <title>Roseihalotalea indica gen. nov., sp. nov., a halophilic Bacteroidetes from mesopelagic Southwest Indian Ocean with higher carbohydrate metabolic potential.</title>
        <authorList>
            <person name="Chen B."/>
            <person name="Zhang M."/>
            <person name="Lin D."/>
            <person name="Ye J."/>
            <person name="Tang K."/>
        </authorList>
    </citation>
    <scope>NUCLEOTIDE SEQUENCE</scope>
    <source>
        <strain evidence="1">TK19036</strain>
    </source>
</reference>
<proteinExistence type="predicted"/>
<dbReference type="PROSITE" id="PS51257">
    <property type="entry name" value="PROKAR_LIPOPROTEIN"/>
    <property type="match status" value="1"/>
</dbReference>
<dbReference type="InterPro" id="IPR020018">
    <property type="entry name" value="Motility-assoc_lipoprot_GldH"/>
</dbReference>
<gene>
    <name evidence="1" type="ORF">K4G66_31580</name>
</gene>
<dbReference type="EMBL" id="CP120682">
    <property type="protein sequence ID" value="WKN36910.1"/>
    <property type="molecule type" value="Genomic_DNA"/>
</dbReference>